<dbReference type="Proteomes" id="UP000030680">
    <property type="component" value="Unassembled WGS sequence"/>
</dbReference>
<organism evidence="1 2">
    <name type="scientific">Galdieria sulphuraria</name>
    <name type="common">Red alga</name>
    <dbReference type="NCBI Taxonomy" id="130081"/>
    <lineage>
        <taxon>Eukaryota</taxon>
        <taxon>Rhodophyta</taxon>
        <taxon>Bangiophyceae</taxon>
        <taxon>Galdieriales</taxon>
        <taxon>Galdieriaceae</taxon>
        <taxon>Galdieria</taxon>
    </lineage>
</organism>
<dbReference type="AlphaFoldDB" id="M2VXV0"/>
<dbReference type="KEGG" id="gsl:Gasu_42910"/>
<dbReference type="GeneID" id="17087028"/>
<dbReference type="Gramene" id="EME28121">
    <property type="protein sequence ID" value="EME28121"/>
    <property type="gene ID" value="Gasu_42910"/>
</dbReference>
<name>M2VXV0_GALSU</name>
<protein>
    <submittedName>
        <fullName evidence="1">Uncharacterized protein</fullName>
    </submittedName>
</protein>
<accession>M2VXV0</accession>
<keyword evidence="2" id="KW-1185">Reference proteome</keyword>
<reference evidence="2" key="1">
    <citation type="journal article" date="2013" name="Science">
        <title>Gene transfer from bacteria and archaea facilitated evolution of an extremophilic eukaryote.</title>
        <authorList>
            <person name="Schonknecht G."/>
            <person name="Chen W.H."/>
            <person name="Ternes C.M."/>
            <person name="Barbier G.G."/>
            <person name="Shrestha R.P."/>
            <person name="Stanke M."/>
            <person name="Brautigam A."/>
            <person name="Baker B.J."/>
            <person name="Banfield J.F."/>
            <person name="Garavito R.M."/>
            <person name="Carr K."/>
            <person name="Wilkerson C."/>
            <person name="Rensing S.A."/>
            <person name="Gagneul D."/>
            <person name="Dickenson N.E."/>
            <person name="Oesterhelt C."/>
            <person name="Lercher M.J."/>
            <person name="Weber A.P."/>
        </authorList>
    </citation>
    <scope>NUCLEOTIDE SEQUENCE [LARGE SCALE GENOMIC DNA]</scope>
    <source>
        <strain evidence="2">074W</strain>
    </source>
</reference>
<dbReference type="EMBL" id="KB454523">
    <property type="protein sequence ID" value="EME28121.1"/>
    <property type="molecule type" value="Genomic_DNA"/>
</dbReference>
<sequence>MDTVVYLSSLNYWIIVLFVENFVEKQLDYFHSTNLSSKAPFSYVVLLHYITDNFTFFGKQSGDDVDDDLRPEKL</sequence>
<dbReference type="RefSeq" id="XP_005704641.1">
    <property type="nucleotide sequence ID" value="XM_005704584.1"/>
</dbReference>
<evidence type="ECO:0000313" key="1">
    <source>
        <dbReference type="EMBL" id="EME28121.1"/>
    </source>
</evidence>
<proteinExistence type="predicted"/>
<gene>
    <name evidence="1" type="ORF">Gasu_42910</name>
</gene>
<evidence type="ECO:0000313" key="2">
    <source>
        <dbReference type="Proteomes" id="UP000030680"/>
    </source>
</evidence>